<name>A0A350PA58_9ALTE</name>
<evidence type="ECO:0000313" key="1">
    <source>
        <dbReference type="EMBL" id="HAW78175.1"/>
    </source>
</evidence>
<organism evidence="1 2">
    <name type="scientific">Alteromonas australica</name>
    <dbReference type="NCBI Taxonomy" id="589873"/>
    <lineage>
        <taxon>Bacteria</taxon>
        <taxon>Pseudomonadati</taxon>
        <taxon>Pseudomonadota</taxon>
        <taxon>Gammaproteobacteria</taxon>
        <taxon>Alteromonadales</taxon>
        <taxon>Alteromonadaceae</taxon>
        <taxon>Alteromonas/Salinimonas group</taxon>
        <taxon>Alteromonas</taxon>
    </lineage>
</organism>
<accession>A0A350PA58</accession>
<dbReference type="AlphaFoldDB" id="A0A350PA58"/>
<protein>
    <submittedName>
        <fullName evidence="1">Uncharacterized protein</fullName>
    </submittedName>
</protein>
<proteinExistence type="predicted"/>
<dbReference type="EMBL" id="DNAN01000728">
    <property type="protein sequence ID" value="HAW78175.1"/>
    <property type="molecule type" value="Genomic_DNA"/>
</dbReference>
<sequence length="505" mass="56506">MELACDNKVNMSDSTIVLKPVFFDYTKAVSLFLPINTEYFWSIVVPPNSNFKPRVSLTLGNQCRVFVTEGSRVKLTAYARKDKDHFESLGTSIFLIARDGGESAVLGIPNEPLDVNNIVSPPQLNSIVTVKGAKVQDLYSTYAKEINQAIADDKGVISGLNRHVMISWEWPFTVPGWRGCKELGSEVPGWELACPWLEWNALWIFGKKSFSDCVLLSEKLDVLGIALSGVAWLNGYDSENRDDTSKPWCAMGTGKDCDDMAADVCAFANSVIRYSRGDPSNLFSSSSVWNFLRHYFDEAFMVAGRARPFGKEFGHMWCELRFSQECTDDEGLHFQKGDRLIVECTSGVCFFGTKIQDTLNNIGARSSSLDVYTARVTCQSTDKSFYYERSDQQVSPSHDSNWAERGASNLNKLPEWMETLSYPAPSPDLDPKYMENIKALSAGPDYNLLDEKLFGVMSKRKFEEAQGTLRGIRCIEMQILPFQCGGAVWFLESPSTEQKSQSGSF</sequence>
<evidence type="ECO:0000313" key="2">
    <source>
        <dbReference type="Proteomes" id="UP000263517"/>
    </source>
</evidence>
<reference evidence="1 2" key="1">
    <citation type="journal article" date="2018" name="Nat. Biotechnol.">
        <title>A standardized bacterial taxonomy based on genome phylogeny substantially revises the tree of life.</title>
        <authorList>
            <person name="Parks D.H."/>
            <person name="Chuvochina M."/>
            <person name="Waite D.W."/>
            <person name="Rinke C."/>
            <person name="Skarshewski A."/>
            <person name="Chaumeil P.A."/>
            <person name="Hugenholtz P."/>
        </authorList>
    </citation>
    <scope>NUCLEOTIDE SEQUENCE [LARGE SCALE GENOMIC DNA]</scope>
    <source>
        <strain evidence="1">UBA11978</strain>
    </source>
</reference>
<gene>
    <name evidence="1" type="ORF">DCW74_20855</name>
</gene>
<dbReference type="Proteomes" id="UP000263517">
    <property type="component" value="Unassembled WGS sequence"/>
</dbReference>
<comment type="caution">
    <text evidence="1">The sequence shown here is derived from an EMBL/GenBank/DDBJ whole genome shotgun (WGS) entry which is preliminary data.</text>
</comment>